<feature type="transmembrane region" description="Helical" evidence="1">
    <location>
        <begin position="152"/>
        <end position="184"/>
    </location>
</feature>
<keyword evidence="1" id="KW-1133">Transmembrane helix</keyword>
<evidence type="ECO:0000313" key="2">
    <source>
        <dbReference type="EMBL" id="KAI1701194.1"/>
    </source>
</evidence>
<reference evidence="2" key="1">
    <citation type="submission" date="2022-01" db="EMBL/GenBank/DDBJ databases">
        <title>Genome Sequence Resource for Two Populations of Ditylenchus destructor, the Migratory Endoparasitic Phytonematode.</title>
        <authorList>
            <person name="Zhang H."/>
            <person name="Lin R."/>
            <person name="Xie B."/>
        </authorList>
    </citation>
    <scope>NUCLEOTIDE SEQUENCE</scope>
    <source>
        <strain evidence="2">BazhouSP</strain>
    </source>
</reference>
<keyword evidence="3" id="KW-1185">Reference proteome</keyword>
<gene>
    <name evidence="2" type="ORF">DdX_16224</name>
</gene>
<feature type="transmembrane region" description="Helical" evidence="1">
    <location>
        <begin position="244"/>
        <end position="266"/>
    </location>
</feature>
<accession>A0AAD4R023</accession>
<feature type="transmembrane region" description="Helical" evidence="1">
    <location>
        <begin position="204"/>
        <end position="224"/>
    </location>
</feature>
<proteinExistence type="predicted"/>
<keyword evidence="1" id="KW-0472">Membrane</keyword>
<keyword evidence="1" id="KW-0812">Transmembrane</keyword>
<comment type="caution">
    <text evidence="2">The sequence shown here is derived from an EMBL/GenBank/DDBJ whole genome shotgun (WGS) entry which is preliminary data.</text>
</comment>
<feature type="transmembrane region" description="Helical" evidence="1">
    <location>
        <begin position="38"/>
        <end position="60"/>
    </location>
</feature>
<dbReference type="Pfam" id="PF10321">
    <property type="entry name" value="7TM_GPCR_Srt"/>
    <property type="match status" value="1"/>
</dbReference>
<evidence type="ECO:0000313" key="3">
    <source>
        <dbReference type="Proteomes" id="UP001201812"/>
    </source>
</evidence>
<feature type="transmembrane region" description="Helical" evidence="1">
    <location>
        <begin position="72"/>
        <end position="96"/>
    </location>
</feature>
<dbReference type="Proteomes" id="UP001201812">
    <property type="component" value="Unassembled WGS sequence"/>
</dbReference>
<dbReference type="InterPro" id="IPR019425">
    <property type="entry name" value="7TM_GPCR_serpentine_rcpt_Srt"/>
</dbReference>
<dbReference type="PANTHER" id="PTHR23021">
    <property type="entry name" value="SERPENTINE RECEPTOR, CLASS T"/>
    <property type="match status" value="1"/>
</dbReference>
<organism evidence="2 3">
    <name type="scientific">Ditylenchus destructor</name>
    <dbReference type="NCBI Taxonomy" id="166010"/>
    <lineage>
        <taxon>Eukaryota</taxon>
        <taxon>Metazoa</taxon>
        <taxon>Ecdysozoa</taxon>
        <taxon>Nematoda</taxon>
        <taxon>Chromadorea</taxon>
        <taxon>Rhabditida</taxon>
        <taxon>Tylenchina</taxon>
        <taxon>Tylenchomorpha</taxon>
        <taxon>Sphaerularioidea</taxon>
        <taxon>Anguinidae</taxon>
        <taxon>Anguininae</taxon>
        <taxon>Ditylenchus</taxon>
    </lineage>
</organism>
<evidence type="ECO:0000256" key="1">
    <source>
        <dbReference type="SAM" id="Phobius"/>
    </source>
</evidence>
<feature type="transmembrane region" description="Helical" evidence="1">
    <location>
        <begin position="108"/>
        <end position="131"/>
    </location>
</feature>
<sequence>MSLRIYFLEPAEFSLYYNCSSYDVNSIPVEQRAHLFRGILFITLAVFLEVCYLPCMYAMACRRQRAEHCYRLMLFLGAIEMTALLIDGIIVGIWTLEGAVYCSRPAAIFWICKFGVFLYHMESVTLVILAINRCITIYDWNVADSFFKGPRLCVWISFPILYSCYTAWITNPIIFDAISTGLFLNPHLHYLPNNDYYHSILLDIHDYIVISLLLGIYFAFVVLFRRKFKNIYSTSVNGRQRKEFNTFIQIFLTCATFIMSIVGFIVEQYFTDQEWMVLMSTYGFVLLQGSPAIIYLCLNETIRREALQLIMPTKIAQGPNPWRSQAEPRYMTPT</sequence>
<dbReference type="EMBL" id="JAKKPZ010000124">
    <property type="protein sequence ID" value="KAI1701194.1"/>
    <property type="molecule type" value="Genomic_DNA"/>
</dbReference>
<protein>
    <submittedName>
        <fullName evidence="2">Serpentine type 7TM GPCR chemoreceptor srt domain-containing protein</fullName>
    </submittedName>
</protein>
<dbReference type="SUPFAM" id="SSF81321">
    <property type="entry name" value="Family A G protein-coupled receptor-like"/>
    <property type="match status" value="1"/>
</dbReference>
<dbReference type="AlphaFoldDB" id="A0AAD4R023"/>
<dbReference type="PANTHER" id="PTHR23021:SF28">
    <property type="entry name" value="SERPENTINE RECEPTOR, CLASS T-RELATED"/>
    <property type="match status" value="1"/>
</dbReference>
<name>A0AAD4R023_9BILA</name>
<feature type="transmembrane region" description="Helical" evidence="1">
    <location>
        <begin position="278"/>
        <end position="298"/>
    </location>
</feature>